<proteinExistence type="predicted"/>
<dbReference type="AlphaFoldDB" id="A0ABD2QF56"/>
<keyword evidence="3" id="KW-1185">Reference proteome</keyword>
<evidence type="ECO:0000313" key="3">
    <source>
        <dbReference type="Proteomes" id="UP001626550"/>
    </source>
</evidence>
<name>A0ABD2QF56_9PLAT</name>
<evidence type="ECO:0000256" key="1">
    <source>
        <dbReference type="SAM" id="Phobius"/>
    </source>
</evidence>
<comment type="caution">
    <text evidence="2">The sequence shown here is derived from an EMBL/GenBank/DDBJ whole genome shotgun (WGS) entry which is preliminary data.</text>
</comment>
<reference evidence="2 3" key="1">
    <citation type="submission" date="2024-11" db="EMBL/GenBank/DDBJ databases">
        <title>Adaptive evolution of stress response genes in parasites aligns with host niche diversity.</title>
        <authorList>
            <person name="Hahn C."/>
            <person name="Resl P."/>
        </authorList>
    </citation>
    <scope>NUCLEOTIDE SEQUENCE [LARGE SCALE GENOMIC DNA]</scope>
    <source>
        <strain evidence="2">EGGRZ-B1_66</strain>
        <tissue evidence="2">Body</tissue>
    </source>
</reference>
<keyword evidence="1" id="KW-0812">Transmembrane</keyword>
<feature type="transmembrane region" description="Helical" evidence="1">
    <location>
        <begin position="199"/>
        <end position="223"/>
    </location>
</feature>
<accession>A0ABD2QF56</accession>
<dbReference type="Gene3D" id="1.20.140.150">
    <property type="match status" value="1"/>
</dbReference>
<protein>
    <submittedName>
        <fullName evidence="2">Uncharacterized protein</fullName>
    </submittedName>
</protein>
<dbReference type="EMBL" id="JBJKFK010000309">
    <property type="protein sequence ID" value="KAL3317922.1"/>
    <property type="molecule type" value="Genomic_DNA"/>
</dbReference>
<evidence type="ECO:0000313" key="2">
    <source>
        <dbReference type="EMBL" id="KAL3317922.1"/>
    </source>
</evidence>
<sequence length="233" mass="25888">MRAARAAWIYFVVLGFFAGAVHIALGIISLYFKDWSRISVQAPSQSSLDPFLQQPRVRGIWEECATTSAGSLTADCRKIEFPADGKNYLPENIPFLNLRATQPGLIVGSMFVTLVVLFSLMLQFLCSLPIRFSPKPRANQYACLFGGFAIWLAGLVHFLSFILYHEQRNQEAFAVGSDLPMALANWRGMVQFTETFGSMYAVGWGSCASCFASSWFLLSAAALQKPLKLNLNY</sequence>
<dbReference type="Proteomes" id="UP001626550">
    <property type="component" value="Unassembled WGS sequence"/>
</dbReference>
<feature type="transmembrane region" description="Helical" evidence="1">
    <location>
        <begin position="142"/>
        <end position="164"/>
    </location>
</feature>
<feature type="transmembrane region" description="Helical" evidence="1">
    <location>
        <begin position="7"/>
        <end position="32"/>
    </location>
</feature>
<organism evidence="2 3">
    <name type="scientific">Cichlidogyrus casuarinus</name>
    <dbReference type="NCBI Taxonomy" id="1844966"/>
    <lineage>
        <taxon>Eukaryota</taxon>
        <taxon>Metazoa</taxon>
        <taxon>Spiralia</taxon>
        <taxon>Lophotrochozoa</taxon>
        <taxon>Platyhelminthes</taxon>
        <taxon>Monogenea</taxon>
        <taxon>Monopisthocotylea</taxon>
        <taxon>Dactylogyridea</taxon>
        <taxon>Ancyrocephalidae</taxon>
        <taxon>Cichlidogyrus</taxon>
    </lineage>
</organism>
<gene>
    <name evidence="2" type="ORF">Ciccas_003416</name>
</gene>
<keyword evidence="1" id="KW-0472">Membrane</keyword>
<feature type="transmembrane region" description="Helical" evidence="1">
    <location>
        <begin position="105"/>
        <end position="130"/>
    </location>
</feature>
<keyword evidence="1" id="KW-1133">Transmembrane helix</keyword>